<gene>
    <name evidence="6" type="ORF">GOQ27_16415</name>
</gene>
<dbReference type="RefSeq" id="WP_203367959.1">
    <property type="nucleotide sequence ID" value="NZ_WSFT01000053.1"/>
</dbReference>
<feature type="transmembrane region" description="Helical" evidence="5">
    <location>
        <begin position="12"/>
        <end position="33"/>
    </location>
</feature>
<comment type="subcellular location">
    <subcellularLocation>
        <location evidence="1">Membrane</location>
        <topology evidence="1">Multi-pass membrane protein</topology>
    </subcellularLocation>
</comment>
<dbReference type="Pfam" id="PF09685">
    <property type="entry name" value="MamF_MmsF"/>
    <property type="match status" value="1"/>
</dbReference>
<keyword evidence="3 5" id="KW-1133">Transmembrane helix</keyword>
<evidence type="ECO:0000313" key="7">
    <source>
        <dbReference type="Proteomes" id="UP000724672"/>
    </source>
</evidence>
<organism evidence="6 7">
    <name type="scientific">Anaeromonas frigoriresistens</name>
    <dbReference type="NCBI Taxonomy" id="2683708"/>
    <lineage>
        <taxon>Bacteria</taxon>
        <taxon>Bacillati</taxon>
        <taxon>Bacillota</taxon>
        <taxon>Tissierellia</taxon>
        <taxon>Tissierellales</taxon>
        <taxon>Thermohalobacteraceae</taxon>
        <taxon>Anaeromonas</taxon>
    </lineage>
</organism>
<dbReference type="InterPro" id="IPR019109">
    <property type="entry name" value="MamF_MmsF"/>
</dbReference>
<sequence>MLTTEQKLLSAASHLAVFVSLPIIIPLVILLISKDGYVKTQAMEALGFHIILLIAATISGILVIILIGIPLLIAVGLVALIFPIIAAIKVFNDEDYSYPISGKFIRKSI</sequence>
<evidence type="ECO:0000256" key="4">
    <source>
        <dbReference type="ARBA" id="ARBA00023136"/>
    </source>
</evidence>
<feature type="transmembrane region" description="Helical" evidence="5">
    <location>
        <begin position="45"/>
        <end position="65"/>
    </location>
</feature>
<evidence type="ECO:0000256" key="5">
    <source>
        <dbReference type="SAM" id="Phobius"/>
    </source>
</evidence>
<dbReference type="AlphaFoldDB" id="A0A942UVY9"/>
<proteinExistence type="predicted"/>
<dbReference type="Proteomes" id="UP000724672">
    <property type="component" value="Unassembled WGS sequence"/>
</dbReference>
<evidence type="ECO:0000256" key="1">
    <source>
        <dbReference type="ARBA" id="ARBA00004141"/>
    </source>
</evidence>
<name>A0A942UVY9_9FIRM</name>
<evidence type="ECO:0000256" key="2">
    <source>
        <dbReference type="ARBA" id="ARBA00022692"/>
    </source>
</evidence>
<dbReference type="EMBL" id="WSFT01000053">
    <property type="protein sequence ID" value="MBS4540063.1"/>
    <property type="molecule type" value="Genomic_DNA"/>
</dbReference>
<evidence type="ECO:0000256" key="3">
    <source>
        <dbReference type="ARBA" id="ARBA00022989"/>
    </source>
</evidence>
<keyword evidence="4 5" id="KW-0472">Membrane</keyword>
<reference evidence="6" key="1">
    <citation type="submission" date="2019-12" db="EMBL/GenBank/DDBJ databases">
        <title>Clostridiaceae gen. nov. sp. nov., isolated from sediment in Xinjiang, China.</title>
        <authorList>
            <person name="Zhang R."/>
        </authorList>
    </citation>
    <scope>NUCLEOTIDE SEQUENCE</scope>
    <source>
        <strain evidence="6">D2Q-11</strain>
    </source>
</reference>
<evidence type="ECO:0000313" key="6">
    <source>
        <dbReference type="EMBL" id="MBS4540063.1"/>
    </source>
</evidence>
<keyword evidence="7" id="KW-1185">Reference proteome</keyword>
<comment type="caution">
    <text evidence="6">The sequence shown here is derived from an EMBL/GenBank/DDBJ whole genome shotgun (WGS) entry which is preliminary data.</text>
</comment>
<feature type="transmembrane region" description="Helical" evidence="5">
    <location>
        <begin position="71"/>
        <end position="91"/>
    </location>
</feature>
<protein>
    <submittedName>
        <fullName evidence="6">DUF4870 domain-containing protein</fullName>
    </submittedName>
</protein>
<accession>A0A942UVY9</accession>
<keyword evidence="2 5" id="KW-0812">Transmembrane</keyword>